<keyword evidence="4" id="KW-1185">Reference proteome</keyword>
<evidence type="ECO:0000256" key="1">
    <source>
        <dbReference type="SAM" id="MobiDB-lite"/>
    </source>
</evidence>
<evidence type="ECO:0000313" key="4">
    <source>
        <dbReference type="Proteomes" id="UP001558535"/>
    </source>
</evidence>
<feature type="non-terminal residue" evidence="3">
    <location>
        <position position="84"/>
    </location>
</feature>
<dbReference type="EMBL" id="JBFPKE010000068">
    <property type="protein sequence ID" value="MEX3754241.1"/>
    <property type="molecule type" value="Genomic_DNA"/>
</dbReference>
<dbReference type="PANTHER" id="PTHR45398:SF1">
    <property type="entry name" value="ENZYME, PUTATIVE (JCVI)-RELATED"/>
    <property type="match status" value="1"/>
</dbReference>
<name>A0ABV3WLW7_9BURK</name>
<organism evidence="3 4">
    <name type="scientific">Paraburkholderia phenoliruptrix</name>
    <dbReference type="NCBI Taxonomy" id="252970"/>
    <lineage>
        <taxon>Bacteria</taxon>
        <taxon>Pseudomonadati</taxon>
        <taxon>Pseudomonadota</taxon>
        <taxon>Betaproteobacteria</taxon>
        <taxon>Burkholderiales</taxon>
        <taxon>Burkholderiaceae</taxon>
        <taxon>Paraburkholderia</taxon>
    </lineage>
</organism>
<evidence type="ECO:0000313" key="3">
    <source>
        <dbReference type="EMBL" id="MEX3754241.1"/>
    </source>
</evidence>
<feature type="domain" description="Condensation" evidence="2">
    <location>
        <begin position="21"/>
        <end position="84"/>
    </location>
</feature>
<dbReference type="Proteomes" id="UP001558535">
    <property type="component" value="Unassembled WGS sequence"/>
</dbReference>
<accession>A0ABV3WLW7</accession>
<evidence type="ECO:0000259" key="2">
    <source>
        <dbReference type="Pfam" id="PF00668"/>
    </source>
</evidence>
<feature type="region of interest" description="Disordered" evidence="1">
    <location>
        <begin position="1"/>
        <end position="23"/>
    </location>
</feature>
<dbReference type="Gene3D" id="3.30.559.10">
    <property type="entry name" value="Chloramphenicol acetyltransferase-like domain"/>
    <property type="match status" value="1"/>
</dbReference>
<protein>
    <submittedName>
        <fullName evidence="3">Condensation domain-containing protein</fullName>
    </submittedName>
</protein>
<proteinExistence type="predicted"/>
<gene>
    <name evidence="3" type="ORF">AB3X84_30270</name>
</gene>
<feature type="non-terminal residue" evidence="3">
    <location>
        <position position="1"/>
    </location>
</feature>
<dbReference type="Pfam" id="PF00668">
    <property type="entry name" value="Condensation"/>
    <property type="match status" value="1"/>
</dbReference>
<comment type="caution">
    <text evidence="3">The sequence shown here is derived from an EMBL/GenBank/DDBJ whole genome shotgun (WGS) entry which is preliminary data.</text>
</comment>
<reference evidence="3 4" key="1">
    <citation type="submission" date="2024-07" db="EMBL/GenBank/DDBJ databases">
        <title>A survey of Mimosa microsymbionts across Brazilian biomes reveals a high diversity of Paraburkholderia nodulating endemic species, but also that Cupriavidus is common as a symbiont of widespread species.</title>
        <authorList>
            <person name="Rouws L."/>
            <person name="Barauna A."/>
            <person name="Beukes C."/>
            <person name="Rouws J.R.C."/>
            <person name="De Faria S.M."/>
            <person name="Gross E."/>
            <person name="Bueno Dos Reis Junior F."/>
            <person name="Simon M.F."/>
            <person name="Maluk M."/>
            <person name="Odee D.W."/>
            <person name="Kenicer G."/>
            <person name="Young J.P.W."/>
            <person name="Reis V.M."/>
            <person name="Zilli J."/>
            <person name="James E.K."/>
        </authorList>
    </citation>
    <scope>NUCLEOTIDE SEQUENCE [LARGE SCALE GENOMIC DNA]</scope>
    <source>
        <strain evidence="3 4">BR14375</strain>
    </source>
</reference>
<dbReference type="InterPro" id="IPR023213">
    <property type="entry name" value="CAT-like_dom_sf"/>
</dbReference>
<dbReference type="SUPFAM" id="SSF52777">
    <property type="entry name" value="CoA-dependent acyltransferases"/>
    <property type="match status" value="1"/>
</dbReference>
<dbReference type="RefSeq" id="WP_368610035.1">
    <property type="nucleotide sequence ID" value="NZ_JBFPKE010000068.1"/>
</dbReference>
<dbReference type="PANTHER" id="PTHR45398">
    <property type="match status" value="1"/>
</dbReference>
<sequence length="84" mass="9147">VQEAGAWQQVADAAHTSPTPQTAVVRHETLGSLADLKAACERIQSSLDIVQGPVWRVGHFETPDETRVLIAIHHLSVDGVSWRV</sequence>
<dbReference type="InterPro" id="IPR001242">
    <property type="entry name" value="Condensation_dom"/>
</dbReference>